<name>A0A0N8H448_9FLAO</name>
<accession>A0A0N8H448</accession>
<proteinExistence type="predicted"/>
<dbReference type="STRING" id="1300341.I595_789"/>
<organism evidence="1 2">
    <name type="scientific">Croceitalea dokdonensis DOKDO 023</name>
    <dbReference type="NCBI Taxonomy" id="1300341"/>
    <lineage>
        <taxon>Bacteria</taxon>
        <taxon>Pseudomonadati</taxon>
        <taxon>Bacteroidota</taxon>
        <taxon>Flavobacteriia</taxon>
        <taxon>Flavobacteriales</taxon>
        <taxon>Flavobacteriaceae</taxon>
        <taxon>Croceitalea</taxon>
    </lineage>
</organism>
<keyword evidence="2" id="KW-1185">Reference proteome</keyword>
<comment type="caution">
    <text evidence="1">The sequence shown here is derived from an EMBL/GenBank/DDBJ whole genome shotgun (WGS) entry which is preliminary data.</text>
</comment>
<evidence type="ECO:0000313" key="1">
    <source>
        <dbReference type="EMBL" id="KPM32372.1"/>
    </source>
</evidence>
<reference evidence="1 2" key="1">
    <citation type="submission" date="2015-09" db="EMBL/GenBank/DDBJ databases">
        <title>Genome sequence of the marine flavobacterium Croceitalea dokdonensis DOKDO 023 that contains proton- and sodium-pumping rhodopsins.</title>
        <authorList>
            <person name="Kwon S.-K."/>
            <person name="Lee H.K."/>
            <person name="Kwak M.-J."/>
            <person name="Kim J.F."/>
        </authorList>
    </citation>
    <scope>NUCLEOTIDE SEQUENCE [LARGE SCALE GENOMIC DNA]</scope>
    <source>
        <strain evidence="1 2">DOKDO 023</strain>
    </source>
</reference>
<dbReference type="Proteomes" id="UP000050280">
    <property type="component" value="Unassembled WGS sequence"/>
</dbReference>
<protein>
    <submittedName>
        <fullName evidence="1">Uncharacterized protein</fullName>
    </submittedName>
</protein>
<dbReference type="AlphaFoldDB" id="A0A0N8H448"/>
<dbReference type="EMBL" id="LDJX01000002">
    <property type="protein sequence ID" value="KPM32372.1"/>
    <property type="molecule type" value="Genomic_DNA"/>
</dbReference>
<gene>
    <name evidence="1" type="ORF">I595_789</name>
</gene>
<sequence>MSRTTAGQPTQSTSKHHCFSIKFYAMLSPGHKITYSDMA</sequence>
<evidence type="ECO:0000313" key="2">
    <source>
        <dbReference type="Proteomes" id="UP000050280"/>
    </source>
</evidence>